<evidence type="ECO:0000313" key="5">
    <source>
        <dbReference type="EMBL" id="CAF3956727.1"/>
    </source>
</evidence>
<gene>
    <name evidence="3" type="ORF">GPM918_LOCUS23281</name>
    <name evidence="4" type="ORF">OVA965_LOCUS27006</name>
    <name evidence="5" type="ORF">SRO942_LOCUS23279</name>
    <name evidence="6" type="ORF">TMI583_LOCUS27751</name>
</gene>
<dbReference type="EMBL" id="CAJOBC010008257">
    <property type="protein sequence ID" value="CAF3956727.1"/>
    <property type="molecule type" value="Genomic_DNA"/>
</dbReference>
<dbReference type="PANTHER" id="PTHR48100">
    <property type="entry name" value="BROAD-SPECIFICITY PHOSPHATASE YOR283W-RELATED"/>
    <property type="match status" value="1"/>
</dbReference>
<dbReference type="EMBL" id="CAJNOK010017604">
    <property type="protein sequence ID" value="CAF1267080.1"/>
    <property type="molecule type" value="Genomic_DNA"/>
</dbReference>
<dbReference type="InterPro" id="IPR029033">
    <property type="entry name" value="His_PPase_superfam"/>
</dbReference>
<dbReference type="OrthoDB" id="496981at2759"/>
<dbReference type="PANTHER" id="PTHR48100:SF1">
    <property type="entry name" value="HISTIDINE PHOSPHATASE FAMILY PROTEIN-RELATED"/>
    <property type="match status" value="1"/>
</dbReference>
<name>A0A814VM08_9BILA</name>
<dbReference type="Proteomes" id="UP000681722">
    <property type="component" value="Unassembled WGS sequence"/>
</dbReference>
<dbReference type="EMBL" id="CAJOBA010039165">
    <property type="protein sequence ID" value="CAF4073113.1"/>
    <property type="molecule type" value="Genomic_DNA"/>
</dbReference>
<evidence type="ECO:0008006" key="8">
    <source>
        <dbReference type="Google" id="ProtNLM"/>
    </source>
</evidence>
<dbReference type="Gene3D" id="3.40.50.1240">
    <property type="entry name" value="Phosphoglycerate mutase-like"/>
    <property type="match status" value="1"/>
</dbReference>
<keyword evidence="7" id="KW-1185">Reference proteome</keyword>
<dbReference type="Proteomes" id="UP000682733">
    <property type="component" value="Unassembled WGS sequence"/>
</dbReference>
<keyword evidence="2" id="KW-0413">Isomerase</keyword>
<keyword evidence="1" id="KW-0324">Glycolysis</keyword>
<evidence type="ECO:0000313" key="3">
    <source>
        <dbReference type="EMBL" id="CAF1192489.1"/>
    </source>
</evidence>
<dbReference type="CDD" id="cd07067">
    <property type="entry name" value="HP_PGM_like"/>
    <property type="match status" value="1"/>
</dbReference>
<dbReference type="Proteomes" id="UP000677228">
    <property type="component" value="Unassembled WGS sequence"/>
</dbReference>
<dbReference type="GO" id="GO:0005737">
    <property type="term" value="C:cytoplasm"/>
    <property type="evidence" value="ECO:0007669"/>
    <property type="project" value="TreeGrafter"/>
</dbReference>
<dbReference type="InterPro" id="IPR050275">
    <property type="entry name" value="PGM_Phosphatase"/>
</dbReference>
<dbReference type="Pfam" id="PF00300">
    <property type="entry name" value="His_Phos_1"/>
    <property type="match status" value="1"/>
</dbReference>
<dbReference type="PROSITE" id="PS00175">
    <property type="entry name" value="PG_MUTASE"/>
    <property type="match status" value="1"/>
</dbReference>
<dbReference type="Proteomes" id="UP000663829">
    <property type="component" value="Unassembled WGS sequence"/>
</dbReference>
<reference evidence="3" key="1">
    <citation type="submission" date="2021-02" db="EMBL/GenBank/DDBJ databases">
        <authorList>
            <person name="Nowell W R."/>
        </authorList>
    </citation>
    <scope>NUCLEOTIDE SEQUENCE</scope>
</reference>
<evidence type="ECO:0000313" key="6">
    <source>
        <dbReference type="EMBL" id="CAF4073113.1"/>
    </source>
</evidence>
<comment type="caution">
    <text evidence="3">The sequence shown here is derived from an EMBL/GenBank/DDBJ whole genome shotgun (WGS) entry which is preliminary data.</text>
</comment>
<evidence type="ECO:0000256" key="1">
    <source>
        <dbReference type="ARBA" id="ARBA00023152"/>
    </source>
</evidence>
<dbReference type="GO" id="GO:0016791">
    <property type="term" value="F:phosphatase activity"/>
    <property type="evidence" value="ECO:0007669"/>
    <property type="project" value="TreeGrafter"/>
</dbReference>
<evidence type="ECO:0000313" key="7">
    <source>
        <dbReference type="Proteomes" id="UP000663829"/>
    </source>
</evidence>
<dbReference type="AlphaFoldDB" id="A0A814VM08"/>
<evidence type="ECO:0000256" key="2">
    <source>
        <dbReference type="ARBA" id="ARBA00023235"/>
    </source>
</evidence>
<dbReference type="InterPro" id="IPR001345">
    <property type="entry name" value="PG/BPGM_mutase_AS"/>
</dbReference>
<accession>A0A814VM08</accession>
<sequence length="339" mass="38301">MPDYPGAQGEGSGSMRAIHSPLDKTTYYGHIKNEYFPSVYLPMNKEGLDQSCEQQEPRKLAALNIEEGKNWNDYYSYYSNLVSDSNNNKQYRYKTLYLIRHGQGKHNLAESTYGSVKWEAELAQLDDYLDAQLTDLGNKQAEILLNYVQDGVENDGLKIDYVVVSPLSRAIQTALDGVYPALINNNKIKSIDSASKNQSVPIVAFEYARETIGRHTCDKRNSKTILQQRFSSVNFDYLLDEEDALWTQMRETYAQEILRAGKLLKILFELPYKNIAVVAHSGILRCITKQLGAVINEGMIGNVETGIGSGIGLQNCEFLPVLAVQIRNSQQQQEFFINK</sequence>
<evidence type="ECO:0000313" key="4">
    <source>
        <dbReference type="EMBL" id="CAF1267080.1"/>
    </source>
</evidence>
<protein>
    <recommendedName>
        <fullName evidence="8">Phosphoglycerate mutase</fullName>
    </recommendedName>
</protein>
<organism evidence="3 7">
    <name type="scientific">Didymodactylos carnosus</name>
    <dbReference type="NCBI Taxonomy" id="1234261"/>
    <lineage>
        <taxon>Eukaryota</taxon>
        <taxon>Metazoa</taxon>
        <taxon>Spiralia</taxon>
        <taxon>Gnathifera</taxon>
        <taxon>Rotifera</taxon>
        <taxon>Eurotatoria</taxon>
        <taxon>Bdelloidea</taxon>
        <taxon>Philodinida</taxon>
        <taxon>Philodinidae</taxon>
        <taxon>Didymodactylos</taxon>
    </lineage>
</organism>
<dbReference type="InterPro" id="IPR013078">
    <property type="entry name" value="His_Pase_superF_clade-1"/>
</dbReference>
<dbReference type="SUPFAM" id="SSF53254">
    <property type="entry name" value="Phosphoglycerate mutase-like"/>
    <property type="match status" value="1"/>
</dbReference>
<dbReference type="SMART" id="SM00855">
    <property type="entry name" value="PGAM"/>
    <property type="match status" value="1"/>
</dbReference>
<dbReference type="EMBL" id="CAJNOQ010008257">
    <property type="protein sequence ID" value="CAF1192489.1"/>
    <property type="molecule type" value="Genomic_DNA"/>
</dbReference>
<proteinExistence type="predicted"/>